<keyword evidence="3" id="KW-1185">Reference proteome</keyword>
<protein>
    <submittedName>
        <fullName evidence="2">Uncharacterized protein</fullName>
    </submittedName>
</protein>
<evidence type="ECO:0000313" key="3">
    <source>
        <dbReference type="Proteomes" id="UP000837857"/>
    </source>
</evidence>
<evidence type="ECO:0000313" key="2">
    <source>
        <dbReference type="EMBL" id="CAH2066429.1"/>
    </source>
</evidence>
<accession>A0ABN8IWK7</accession>
<evidence type="ECO:0000256" key="1">
    <source>
        <dbReference type="SAM" id="MobiDB-lite"/>
    </source>
</evidence>
<sequence>MQGAAPRRSPQFFNVSPPCSGSRQSRSAAFCPRPSSPLPRRTCSRADHLLKPETLIPQSATAHRRDAIFQLTLPSIQFTMQTLHRLAREAAPVPSDLHLTSHSVHPDTARKALY</sequence>
<name>A0ABN8IWK7_9NEOP</name>
<feature type="region of interest" description="Disordered" evidence="1">
    <location>
        <begin position="1"/>
        <end position="39"/>
    </location>
</feature>
<organism evidence="2 3">
    <name type="scientific">Iphiclides podalirius</name>
    <name type="common">scarce swallowtail</name>
    <dbReference type="NCBI Taxonomy" id="110791"/>
    <lineage>
        <taxon>Eukaryota</taxon>
        <taxon>Metazoa</taxon>
        <taxon>Ecdysozoa</taxon>
        <taxon>Arthropoda</taxon>
        <taxon>Hexapoda</taxon>
        <taxon>Insecta</taxon>
        <taxon>Pterygota</taxon>
        <taxon>Neoptera</taxon>
        <taxon>Endopterygota</taxon>
        <taxon>Lepidoptera</taxon>
        <taxon>Glossata</taxon>
        <taxon>Ditrysia</taxon>
        <taxon>Papilionoidea</taxon>
        <taxon>Papilionidae</taxon>
        <taxon>Papilioninae</taxon>
        <taxon>Iphiclides</taxon>
    </lineage>
</organism>
<feature type="compositionally biased region" description="Polar residues" evidence="1">
    <location>
        <begin position="11"/>
        <end position="27"/>
    </location>
</feature>
<feature type="non-terminal residue" evidence="2">
    <location>
        <position position="114"/>
    </location>
</feature>
<dbReference type="Proteomes" id="UP000837857">
    <property type="component" value="Chromosome 4"/>
</dbReference>
<gene>
    <name evidence="2" type="ORF">IPOD504_LOCUS13426</name>
</gene>
<proteinExistence type="predicted"/>
<reference evidence="2" key="1">
    <citation type="submission" date="2022-03" db="EMBL/GenBank/DDBJ databases">
        <authorList>
            <person name="Martin H S."/>
        </authorList>
    </citation>
    <scope>NUCLEOTIDE SEQUENCE</scope>
</reference>
<dbReference type="EMBL" id="OW152816">
    <property type="protein sequence ID" value="CAH2066429.1"/>
    <property type="molecule type" value="Genomic_DNA"/>
</dbReference>